<dbReference type="EC" id="3.4.24.64" evidence="2"/>
<dbReference type="PANTHER" id="PTHR11851">
    <property type="entry name" value="METALLOPROTEASE"/>
    <property type="match status" value="1"/>
</dbReference>
<dbReference type="Proteomes" id="UP000008980">
    <property type="component" value="Chromosome 13"/>
</dbReference>
<accession>A0A3Q8IBQ6</accession>
<dbReference type="FunFam" id="3.30.830.10:FF:000105">
    <property type="entry name" value="Mitochondrial processing peptidase alpha subunit, putative"/>
    <property type="match status" value="1"/>
</dbReference>
<evidence type="ECO:0000313" key="6">
    <source>
        <dbReference type="Proteomes" id="UP000274082"/>
    </source>
</evidence>
<dbReference type="SUPFAM" id="SSF63411">
    <property type="entry name" value="LuxS/MPP-like metallohydrolase"/>
    <property type="match status" value="2"/>
</dbReference>
<dbReference type="Gene3D" id="3.30.830.10">
    <property type="entry name" value="Metalloenzyme, LuxS/M16 peptidase-like"/>
    <property type="match status" value="2"/>
</dbReference>
<dbReference type="SMR" id="A0A3Q8IBQ6"/>
<dbReference type="PROSITE" id="PS51257">
    <property type="entry name" value="PROKAR_LIPOPROTEIN"/>
    <property type="match status" value="1"/>
</dbReference>
<dbReference type="Proteomes" id="UP000601710">
    <property type="component" value="Chromosome 13"/>
</dbReference>
<accession>E9BBF0</accession>
<dbReference type="AlphaFoldDB" id="A0A3Q8IBQ6"/>
<reference evidence="2 6" key="4">
    <citation type="journal article" date="2018" name="Sci. Rep.">
        <title>A complete Leishmania donovani reference genome identifies novel genetic variations associated with virulence.</title>
        <authorList>
            <person name="Lypaczewski P."/>
            <person name="Hoshizaki J."/>
            <person name="Zhang W.-W."/>
            <person name="McCall L.-I."/>
            <person name="Torcivia-Rodriguez J."/>
            <person name="Simonyan V."/>
            <person name="Kaur A."/>
            <person name="Dewar K."/>
            <person name="Matlashewski G."/>
        </authorList>
    </citation>
    <scope>NUCLEOTIDE SEQUENCE [LARGE SCALE GENOMIC DNA]</scope>
    <source>
        <strain evidence="2 6">LdCL</strain>
    </source>
</reference>
<dbReference type="GeneID" id="13390477"/>
<dbReference type="EMBL" id="FR799600">
    <property type="protein sequence ID" value="CBZ32575.1"/>
    <property type="molecule type" value="Genomic_DNA"/>
</dbReference>
<evidence type="ECO:0000313" key="2">
    <source>
        <dbReference type="EMBL" id="AYU77154.1"/>
    </source>
</evidence>
<organism evidence="2 6">
    <name type="scientific">Leishmania donovani</name>
    <dbReference type="NCBI Taxonomy" id="5661"/>
    <lineage>
        <taxon>Eukaryota</taxon>
        <taxon>Discoba</taxon>
        <taxon>Euglenozoa</taxon>
        <taxon>Kinetoplastea</taxon>
        <taxon>Metakinetoplastina</taxon>
        <taxon>Trypanosomatida</taxon>
        <taxon>Trypanosomatidae</taxon>
        <taxon>Leishmaniinae</taxon>
        <taxon>Leishmania</taxon>
    </lineage>
</organism>
<proteinExistence type="predicted"/>
<dbReference type="EMBL" id="CP029512">
    <property type="protein sequence ID" value="AYU77154.1"/>
    <property type="molecule type" value="Genomic_DNA"/>
</dbReference>
<dbReference type="OrthoDB" id="277191at2759"/>
<sequence>MFRRVVAPAPVAATAACAGQARSIYEYKFGQTPLTQPFGGTSRLPPGPSSKPAPVAAGKVEITKLHNGARVITHNLGGPSVSVGAYILAGPAYDPPSAPGTGAMMHLALTTSNYNNSLFQLDRNIRSVGAAQSHFEKHKHYIGIRIDARADKWKSAAPTSSLSQRRQLQNQKQAEQQFSLNLVQDNIFTCIAAPRFHEPDVERFRDTIDNQVEELRWQCPAEYAKQMLETVAFYREPLGNPRFVPAMSNGIISSSVLLEQYSRYVVPSRVVVSGVNVDHAALIAEYENTPFPHSASAPHHARAQPCAVNWKDEAAQYTGGERHDHEDRPKVMGTKPDMDPESIIAVGWLAYGKDRKMTKDHAASMVVGALMDIGFSGRMRCGAPDEMHEHTGLRAFYSPYQTAGLIGFTAKAEPQAAVRMVTDAVRMVQANKASVADSMLSVAKKMARTQFMVQNVDTIRDYCDYLGTCLAVDSDSTLATSVEEVVDAINSVNAVDVKRVYETMFSNKTSLYGHGEMLGFPSMRQMGL</sequence>
<gene>
    <name evidence="4" type="ORF">LDBPK_130760</name>
    <name evidence="2" type="ORF">LdCL_130013000</name>
    <name evidence="3" type="ORF">LDHU3_13.0960</name>
</gene>
<dbReference type="VEuPathDB" id="TriTrypDB:LdBPK_130760.1"/>
<dbReference type="GO" id="GO:0046872">
    <property type="term" value="F:metal ion binding"/>
    <property type="evidence" value="ECO:0007669"/>
    <property type="project" value="InterPro"/>
</dbReference>
<dbReference type="Proteomes" id="UP000274082">
    <property type="component" value="Chromosome 13"/>
</dbReference>
<protein>
    <submittedName>
        <fullName evidence="2">Mitochondrial processing peptidase alpha subunit, putative</fullName>
        <ecNumber evidence="2">3.4.24.64</ecNumber>
    </submittedName>
    <submittedName>
        <fullName evidence="3">Mitochondrial_processing_peptidase_alpha_subunit_ putative/GeneDB:LmjF.13.0870</fullName>
    </submittedName>
</protein>
<evidence type="ECO:0000256" key="1">
    <source>
        <dbReference type="SAM" id="MobiDB-lite"/>
    </source>
</evidence>
<dbReference type="VEuPathDB" id="TriTrypDB:LDHU3_13.0960"/>
<feature type="region of interest" description="Disordered" evidence="1">
    <location>
        <begin position="36"/>
        <end position="55"/>
    </location>
</feature>
<evidence type="ECO:0000313" key="3">
    <source>
        <dbReference type="EMBL" id="CAC5428451.1"/>
    </source>
</evidence>
<reference evidence="4" key="2">
    <citation type="submission" date="2011-01" db="EMBL/GenBank/DDBJ databases">
        <authorList>
            <person name="Zhao B.P."/>
            <person name="Ren Z.A."/>
            <person name="Li C.D."/>
        </authorList>
    </citation>
    <scope>NUCLEOTIDE SEQUENCE</scope>
    <source>
        <strain evidence="4">BPK282A1</strain>
    </source>
</reference>
<dbReference type="RefSeq" id="XP_003859287.1">
    <property type="nucleotide sequence ID" value="XM_003859239.1"/>
</dbReference>
<dbReference type="PANTHER" id="PTHR11851:SF227">
    <property type="entry name" value="PROCESSING PEPTIDASE ALPHA SUBUNIT, PUTATIVE-RELATED"/>
    <property type="match status" value="1"/>
</dbReference>
<evidence type="ECO:0000313" key="4">
    <source>
        <dbReference type="EMBL" id="CBZ32575.1"/>
    </source>
</evidence>
<evidence type="ECO:0000313" key="5">
    <source>
        <dbReference type="Proteomes" id="UP000008980"/>
    </source>
</evidence>
<dbReference type="OMA" id="GAGAMMH"/>
<keyword evidence="6" id="KW-1185">Reference proteome</keyword>
<dbReference type="InterPro" id="IPR050361">
    <property type="entry name" value="MPP/UQCRC_Complex"/>
</dbReference>
<dbReference type="KEGG" id="ldo:LDBPK_130760"/>
<name>A0A3Q8IBQ6_LEIDO</name>
<keyword evidence="2" id="KW-0378">Hydrolase</keyword>
<reference evidence="5" key="3">
    <citation type="submission" date="2011-02" db="EMBL/GenBank/DDBJ databases">
        <title>Whole genome sequencing of Leishmania donovani clinical lines reveals dynamic variation related to drug resistance.</title>
        <authorList>
            <person name="Downing T."/>
            <person name="Imamura H."/>
            <person name="Sanders M."/>
            <person name="Decuypere S."/>
            <person name="Hertz-Fowler C."/>
            <person name="Clark T.G."/>
            <person name="Rijal S."/>
            <person name="Sundar S."/>
            <person name="Quail M.A."/>
            <person name="De Doncker S."/>
            <person name="Maes I."/>
            <person name="Vanaerschot M."/>
            <person name="Stark O."/>
            <person name="Schonian G."/>
            <person name="Dujardin J.C."/>
            <person name="Berriman M."/>
        </authorList>
    </citation>
    <scope>NUCLEOTIDE SEQUENCE [LARGE SCALE GENOMIC DNA]</scope>
    <source>
        <strain evidence="5">BPK282A1</strain>
    </source>
</reference>
<dbReference type="GO" id="GO:0005739">
    <property type="term" value="C:mitochondrion"/>
    <property type="evidence" value="ECO:0007669"/>
    <property type="project" value="TreeGrafter"/>
</dbReference>
<dbReference type="EMBL" id="LR812633">
    <property type="protein sequence ID" value="CAC5428451.1"/>
    <property type="molecule type" value="Genomic_DNA"/>
</dbReference>
<dbReference type="GO" id="GO:0004222">
    <property type="term" value="F:metalloendopeptidase activity"/>
    <property type="evidence" value="ECO:0007669"/>
    <property type="project" value="UniProtKB-EC"/>
</dbReference>
<reference evidence="4 5" key="1">
    <citation type="journal article" date="2011" name="Genome Res.">
        <title>Whole genome sequencing of multiple Leishmania donovani clinical isolates provides insights into population structure and mechanisms of drug resistance.</title>
        <authorList>
            <person name="Downing T."/>
            <person name="Imamura H."/>
            <person name="Decuypere S."/>
            <person name="Clark T.G."/>
            <person name="Coombs G.H."/>
            <person name="Cotton J.A."/>
            <person name="Hilley J.D."/>
            <person name="de Doncker S."/>
            <person name="Maes I."/>
            <person name="Mottram J.C."/>
            <person name="Quail M.A."/>
            <person name="Rijal S."/>
            <person name="Sanders M."/>
            <person name="Schonian G."/>
            <person name="Stark O."/>
            <person name="Sundar S."/>
            <person name="Vanaerschot M."/>
            <person name="Hertz-Fowler C."/>
            <person name="Dujardin J.C."/>
            <person name="Berriman M."/>
        </authorList>
    </citation>
    <scope>NUCLEOTIDE SEQUENCE [LARGE SCALE GENOMIC DNA]</scope>
    <source>
        <strain evidence="4 5">BPK282A1</strain>
    </source>
</reference>
<dbReference type="FunFam" id="3.30.830.10:FF:000060">
    <property type="entry name" value="Putative mitochondrial processing peptidase alpha subunit"/>
    <property type="match status" value="1"/>
</dbReference>
<dbReference type="VEuPathDB" id="TriTrypDB:LdCL_130013000"/>
<dbReference type="InterPro" id="IPR011249">
    <property type="entry name" value="Metalloenz_LuxS/M16"/>
</dbReference>
<reference evidence="3" key="5">
    <citation type="submission" date="2020-06" db="EMBL/GenBank/DDBJ databases">
        <authorList>
            <person name="Camacho E."/>
            <person name="Gonzalez-de la Fuente S."/>
            <person name="Rastrojo A."/>
            <person name="Peiro-Pastor R."/>
            <person name="Solana JC."/>
            <person name="Tabera L."/>
            <person name="Gamarro F."/>
            <person name="Carrasco-Ramiro F."/>
            <person name="Requena JM."/>
            <person name="Aguado B."/>
        </authorList>
    </citation>
    <scope>NUCLEOTIDE SEQUENCE</scope>
</reference>